<dbReference type="InterPro" id="IPR035929">
    <property type="entry name" value="CoaB-like_sf"/>
</dbReference>
<reference evidence="5" key="1">
    <citation type="submission" date="2020-05" db="EMBL/GenBank/DDBJ databases">
        <authorList>
            <person name="Chiriac C."/>
            <person name="Salcher M."/>
            <person name="Ghai R."/>
            <person name="Kavagutti S V."/>
        </authorList>
    </citation>
    <scope>NUCLEOTIDE SEQUENCE</scope>
</reference>
<evidence type="ECO:0000259" key="4">
    <source>
        <dbReference type="Pfam" id="PF04127"/>
    </source>
</evidence>
<dbReference type="Pfam" id="PF04127">
    <property type="entry name" value="DFP"/>
    <property type="match status" value="1"/>
</dbReference>
<dbReference type="GO" id="GO:0004633">
    <property type="term" value="F:phosphopantothenoylcysteine decarboxylase activity"/>
    <property type="evidence" value="ECO:0007669"/>
    <property type="project" value="InterPro"/>
</dbReference>
<dbReference type="GO" id="GO:0015937">
    <property type="term" value="P:coenzyme A biosynthetic process"/>
    <property type="evidence" value="ECO:0007669"/>
    <property type="project" value="InterPro"/>
</dbReference>
<evidence type="ECO:0000259" key="3">
    <source>
        <dbReference type="Pfam" id="PF02441"/>
    </source>
</evidence>
<dbReference type="Pfam" id="PF02441">
    <property type="entry name" value="Flavoprotein"/>
    <property type="match status" value="1"/>
</dbReference>
<keyword evidence="1" id="KW-0210">Decarboxylase</keyword>
<dbReference type="SUPFAM" id="SSF52507">
    <property type="entry name" value="Homo-oligomeric flavin-containing Cys decarboxylases, HFCD"/>
    <property type="match status" value="1"/>
</dbReference>
<dbReference type="GO" id="GO:0015941">
    <property type="term" value="P:pantothenate catabolic process"/>
    <property type="evidence" value="ECO:0007669"/>
    <property type="project" value="InterPro"/>
</dbReference>
<organism evidence="5">
    <name type="scientific">freshwater metagenome</name>
    <dbReference type="NCBI Taxonomy" id="449393"/>
    <lineage>
        <taxon>unclassified sequences</taxon>
        <taxon>metagenomes</taxon>
        <taxon>ecological metagenomes</taxon>
    </lineage>
</organism>
<sequence>MREATSLRLVVGVSGGIAAYKAVGVIRAFVQDGHEVQVIATPSAYEFVGKATLEAISRQPVFDSLYDDVSQVRHVELGQNADAVVIAPATAHTLASLTAGLAPDLLGNAVLARRGPLVVAPAMHTEMWTNAATVHNISVLRTRGVIIVDPATGPLTGQDSGVGRMAEVHSIVAATYAAVGSRVHDLAGVRILITGGGTREYLDPVRFIGNASSGRQAVALAEAARVRGATVRFIAGFMDVDVPSGISVTRVESAEQMHGAVRAELDSSDVLIMAAAVADYRAKQVSDNKLKKLTLGSSPSIELTENADILADAARHSRCLAIGFAAETTSDDDELIALARQKAAAKGAAAIVANRVGPDLGIGTLENSVVIVAADGRELGRAQGNKLFVAQGILDAIVQLRG</sequence>
<dbReference type="GO" id="GO:0071513">
    <property type="term" value="C:phosphopantothenoylcysteine decarboxylase complex"/>
    <property type="evidence" value="ECO:0007669"/>
    <property type="project" value="TreeGrafter"/>
</dbReference>
<dbReference type="AlphaFoldDB" id="A0A6J7GDE4"/>
<dbReference type="SUPFAM" id="SSF102645">
    <property type="entry name" value="CoaB-like"/>
    <property type="match status" value="1"/>
</dbReference>
<protein>
    <submittedName>
        <fullName evidence="5">Unannotated protein</fullName>
    </submittedName>
</protein>
<dbReference type="InterPro" id="IPR005252">
    <property type="entry name" value="CoaBC"/>
</dbReference>
<evidence type="ECO:0000256" key="1">
    <source>
        <dbReference type="ARBA" id="ARBA00022793"/>
    </source>
</evidence>
<dbReference type="GO" id="GO:0010181">
    <property type="term" value="F:FMN binding"/>
    <property type="evidence" value="ECO:0007669"/>
    <property type="project" value="InterPro"/>
</dbReference>
<name>A0A6J7GDE4_9ZZZZ</name>
<dbReference type="EMBL" id="CAFBMB010000073">
    <property type="protein sequence ID" value="CAB4902173.1"/>
    <property type="molecule type" value="Genomic_DNA"/>
</dbReference>
<dbReference type="NCBIfam" id="TIGR00521">
    <property type="entry name" value="coaBC_dfp"/>
    <property type="match status" value="1"/>
</dbReference>
<dbReference type="InterPro" id="IPR036551">
    <property type="entry name" value="Flavin_trans-like"/>
</dbReference>
<keyword evidence="2" id="KW-0456">Lyase</keyword>
<gene>
    <name evidence="5" type="ORF">UFOPK3516_00991</name>
</gene>
<dbReference type="GO" id="GO:0004632">
    <property type="term" value="F:phosphopantothenate--cysteine ligase activity"/>
    <property type="evidence" value="ECO:0007669"/>
    <property type="project" value="InterPro"/>
</dbReference>
<dbReference type="Gene3D" id="3.40.50.1950">
    <property type="entry name" value="Flavin prenyltransferase-like"/>
    <property type="match status" value="1"/>
</dbReference>
<feature type="domain" description="Flavoprotein" evidence="3">
    <location>
        <begin position="8"/>
        <end position="174"/>
    </location>
</feature>
<feature type="domain" description="DNA/pantothenate metabolism flavoprotein C-terminal" evidence="4">
    <location>
        <begin position="186"/>
        <end position="399"/>
    </location>
</feature>
<evidence type="ECO:0000313" key="5">
    <source>
        <dbReference type="EMBL" id="CAB4902173.1"/>
    </source>
</evidence>
<evidence type="ECO:0000256" key="2">
    <source>
        <dbReference type="ARBA" id="ARBA00023239"/>
    </source>
</evidence>
<dbReference type="PANTHER" id="PTHR14359:SF6">
    <property type="entry name" value="PHOSPHOPANTOTHENOYLCYSTEINE DECARBOXYLASE"/>
    <property type="match status" value="1"/>
</dbReference>
<dbReference type="HAMAP" id="MF_02225">
    <property type="entry name" value="CoaBC"/>
    <property type="match status" value="1"/>
</dbReference>
<dbReference type="InterPro" id="IPR003382">
    <property type="entry name" value="Flavoprotein"/>
</dbReference>
<proteinExistence type="inferred from homology"/>
<accession>A0A6J7GDE4</accession>
<dbReference type="InterPro" id="IPR007085">
    <property type="entry name" value="DNA/pantothenate-metab_flavo_C"/>
</dbReference>
<dbReference type="PANTHER" id="PTHR14359">
    <property type="entry name" value="HOMO-OLIGOMERIC FLAVIN CONTAINING CYS DECARBOXYLASE FAMILY"/>
    <property type="match status" value="1"/>
</dbReference>
<dbReference type="Gene3D" id="3.40.50.10300">
    <property type="entry name" value="CoaB-like"/>
    <property type="match status" value="1"/>
</dbReference>